<evidence type="ECO:0000313" key="2">
    <source>
        <dbReference type="EMBL" id="MPM00845.1"/>
    </source>
</evidence>
<evidence type="ECO:0000259" key="1">
    <source>
        <dbReference type="Pfam" id="PF13224"/>
    </source>
</evidence>
<sequence>MDKNEIQKKESIEFLIKNTDMFQDVDYTKLAAHIEGHRYFLGKNLNMSITWDQATYSWMSNIYEPLSQMMESWTAQMSFPGRRKADLFFELCDHLYFMSLERQTEVNPYYAVLDYSALYGKGIGKFLAKLASFNHAA</sequence>
<gene>
    <name evidence="2" type="ORF">SDC9_47077</name>
</gene>
<reference evidence="2" key="1">
    <citation type="submission" date="2019-08" db="EMBL/GenBank/DDBJ databases">
        <authorList>
            <person name="Kucharzyk K."/>
            <person name="Murdoch R.W."/>
            <person name="Higgins S."/>
            <person name="Loffler F."/>
        </authorList>
    </citation>
    <scope>NUCLEOTIDE SEQUENCE</scope>
</reference>
<name>A0A644WAK2_9ZZZZ</name>
<comment type="caution">
    <text evidence="2">The sequence shown here is derived from an EMBL/GenBank/DDBJ whole genome shotgun (WGS) entry which is preliminary data.</text>
</comment>
<protein>
    <recommendedName>
        <fullName evidence="1">DUF4032 domain-containing protein</fullName>
    </recommendedName>
</protein>
<dbReference type="AlphaFoldDB" id="A0A644WAK2"/>
<proteinExistence type="predicted"/>
<dbReference type="Pfam" id="PF13224">
    <property type="entry name" value="DUF4032"/>
    <property type="match status" value="1"/>
</dbReference>
<organism evidence="2">
    <name type="scientific">bioreactor metagenome</name>
    <dbReference type="NCBI Taxonomy" id="1076179"/>
    <lineage>
        <taxon>unclassified sequences</taxon>
        <taxon>metagenomes</taxon>
        <taxon>ecological metagenomes</taxon>
    </lineage>
</organism>
<accession>A0A644WAK2</accession>
<feature type="domain" description="DUF4032" evidence="1">
    <location>
        <begin position="46"/>
        <end position="116"/>
    </location>
</feature>
<dbReference type="EMBL" id="VSSQ01000757">
    <property type="protein sequence ID" value="MPM00845.1"/>
    <property type="molecule type" value="Genomic_DNA"/>
</dbReference>
<dbReference type="InterPro" id="IPR025111">
    <property type="entry name" value="DUF4032"/>
</dbReference>